<feature type="transmembrane region" description="Helical" evidence="19">
    <location>
        <begin position="184"/>
        <end position="206"/>
    </location>
</feature>
<keyword evidence="7" id="KW-0963">Cytoplasm</keyword>
<dbReference type="CDD" id="cd16917">
    <property type="entry name" value="HATPase_UhpB-NarQ-NarX-like"/>
    <property type="match status" value="1"/>
</dbReference>
<dbReference type="GO" id="GO:0016301">
    <property type="term" value="F:kinase activity"/>
    <property type="evidence" value="ECO:0007669"/>
    <property type="project" value="UniProtKB-KW"/>
</dbReference>
<keyword evidence="22" id="KW-1185">Reference proteome</keyword>
<evidence type="ECO:0000256" key="18">
    <source>
        <dbReference type="ARBA" id="ARBA00030800"/>
    </source>
</evidence>
<keyword evidence="19" id="KW-0472">Membrane</keyword>
<dbReference type="Gene3D" id="3.30.565.10">
    <property type="entry name" value="Histidine kinase-like ATPase, C-terminal domain"/>
    <property type="match status" value="1"/>
</dbReference>
<dbReference type="RefSeq" id="WP_377850952.1">
    <property type="nucleotide sequence ID" value="NZ_JBHLZU010000006.1"/>
</dbReference>
<dbReference type="InterPro" id="IPR036890">
    <property type="entry name" value="HATPase_C_sf"/>
</dbReference>
<gene>
    <name evidence="21" type="ORF">ACFFQA_07570</name>
</gene>
<keyword evidence="15" id="KW-0902">Two-component regulatory system</keyword>
<dbReference type="Pfam" id="PF02518">
    <property type="entry name" value="HATPase_c"/>
    <property type="match status" value="1"/>
</dbReference>
<evidence type="ECO:0000256" key="6">
    <source>
        <dbReference type="ARBA" id="ARBA00022485"/>
    </source>
</evidence>
<dbReference type="InterPro" id="IPR004358">
    <property type="entry name" value="Sig_transdc_His_kin-like_C"/>
</dbReference>
<comment type="function">
    <text evidence="17">Member of the two-component regulatory system NreB/NreC involved in the control of dissimilatory nitrate/nitrite reduction in response to oxygen. NreB functions as a direct oxygen sensor histidine kinase which is autophosphorylated, in the absence of oxygen, probably at the conserved histidine residue, and transfers its phosphate group probably to a conserved aspartate residue of NreC. NreB/NreC activates the expression of the nitrate (narGHJI) and nitrite (nir) reductase operons, as well as the putative nitrate transporter gene narT.</text>
</comment>
<dbReference type="Pfam" id="PF07730">
    <property type="entry name" value="HisKA_3"/>
    <property type="match status" value="1"/>
</dbReference>
<sequence length="667" mass="71324">MQGERFAARARVVATAITFGCVAVTVTAWAMYASAPGGQDKSAWFWVLMAEQSAEGLGFSVMGTLVVSRRPRQPLAWLFIAAGISPSLYPLLSSTLLHELPPWARVAIFVVWLGVNFLGVAVFPALALFSPDGTLPSRRWRPMVVALPAIALFDLVAVLTAVPLTGTLIPAAVQEPGVGGPGVGMVRVAVAAHQVLWALCLCSLYARMRHAEGFARRQIGIVLVIFVLIYLAFSLEIWFAKRSFVWSGLTLPDEVFLVGRVLVAVVGLPALGFVLTRTRLYQLDRAARATVVVVTVVGGLILSYAVVTALLSGVLPGAATPGALVVAVVTGLAGFGLRDVVRVVRRRVDRAFYGERAEPYRVLRALPRRLNEGLPSGEVPLAVCQTVVSVLRLPAAAIEVAGKRLASVGASDGEPTALDLRHNGERTGVLLVWPRSGQKALDDLDIAALEPVAEQTAAVIATLLIEQKLERGVEEERLRLRRDLHDGLGPALAGVTLQLGAVRTMLPPRSEVAALLETTVVHMKQIVDDFRRVTRNQRPLLLEEHGLREALCELCRRLSTERTPVTAEIAEEVPDHCADTVFHVAAESLANAVRHAGASAVALRVAMTEQWVTVEVRDDGVGIVGPLGVGVGLASIRERARMAGGHCEIDTGAGGTTVHVRVPLAAR</sequence>
<organism evidence="21 22">
    <name type="scientific">Allokutzneria oryzae</name>
    <dbReference type="NCBI Taxonomy" id="1378989"/>
    <lineage>
        <taxon>Bacteria</taxon>
        <taxon>Bacillati</taxon>
        <taxon>Actinomycetota</taxon>
        <taxon>Actinomycetes</taxon>
        <taxon>Pseudonocardiales</taxon>
        <taxon>Pseudonocardiaceae</taxon>
        <taxon>Allokutzneria</taxon>
    </lineage>
</organism>
<dbReference type="Proteomes" id="UP001589693">
    <property type="component" value="Unassembled WGS sequence"/>
</dbReference>
<dbReference type="InterPro" id="IPR011712">
    <property type="entry name" value="Sig_transdc_His_kin_sub3_dim/P"/>
</dbReference>
<comment type="subcellular location">
    <subcellularLocation>
        <location evidence="3">Cytoplasm</location>
    </subcellularLocation>
</comment>
<reference evidence="21 22" key="1">
    <citation type="submission" date="2024-09" db="EMBL/GenBank/DDBJ databases">
        <authorList>
            <person name="Sun Q."/>
            <person name="Mori K."/>
        </authorList>
    </citation>
    <scope>NUCLEOTIDE SEQUENCE [LARGE SCALE GENOMIC DNA]</scope>
    <source>
        <strain evidence="21 22">TBRC 7907</strain>
    </source>
</reference>
<feature type="transmembrane region" description="Helical" evidence="19">
    <location>
        <begin position="44"/>
        <end position="67"/>
    </location>
</feature>
<evidence type="ECO:0000256" key="1">
    <source>
        <dbReference type="ARBA" id="ARBA00000085"/>
    </source>
</evidence>
<keyword evidence="9" id="KW-0808">Transferase</keyword>
<evidence type="ECO:0000256" key="12">
    <source>
        <dbReference type="ARBA" id="ARBA00022777"/>
    </source>
</evidence>
<feature type="transmembrane region" description="Helical" evidence="19">
    <location>
        <begin position="318"/>
        <end position="337"/>
    </location>
</feature>
<feature type="transmembrane region" description="Helical" evidence="19">
    <location>
        <begin position="104"/>
        <end position="130"/>
    </location>
</feature>
<evidence type="ECO:0000256" key="11">
    <source>
        <dbReference type="ARBA" id="ARBA00022741"/>
    </source>
</evidence>
<keyword evidence="12 21" id="KW-0418">Kinase</keyword>
<dbReference type="PANTHER" id="PTHR24421:SF10">
    <property type="entry name" value="NITRATE_NITRITE SENSOR PROTEIN NARQ"/>
    <property type="match status" value="1"/>
</dbReference>
<keyword evidence="6" id="KW-0004">4Fe-4S</keyword>
<dbReference type="PROSITE" id="PS50109">
    <property type="entry name" value="HIS_KIN"/>
    <property type="match status" value="1"/>
</dbReference>
<feature type="transmembrane region" description="Helical" evidence="19">
    <location>
        <begin position="12"/>
        <end position="32"/>
    </location>
</feature>
<evidence type="ECO:0000256" key="19">
    <source>
        <dbReference type="SAM" id="Phobius"/>
    </source>
</evidence>
<keyword evidence="14" id="KW-0408">Iron</keyword>
<comment type="caution">
    <text evidence="21">The sequence shown here is derived from an EMBL/GenBank/DDBJ whole genome shotgun (WGS) entry which is preliminary data.</text>
</comment>
<dbReference type="EC" id="2.7.13.3" evidence="4"/>
<keyword evidence="11" id="KW-0547">Nucleotide-binding</keyword>
<name>A0ABV5ZUB9_9PSEU</name>
<evidence type="ECO:0000256" key="16">
    <source>
        <dbReference type="ARBA" id="ARBA00023014"/>
    </source>
</evidence>
<evidence type="ECO:0000256" key="13">
    <source>
        <dbReference type="ARBA" id="ARBA00022840"/>
    </source>
</evidence>
<feature type="transmembrane region" description="Helical" evidence="19">
    <location>
        <begin position="287"/>
        <end position="312"/>
    </location>
</feature>
<keyword evidence="16" id="KW-0411">Iron-sulfur</keyword>
<feature type="transmembrane region" description="Helical" evidence="19">
    <location>
        <begin position="255"/>
        <end position="275"/>
    </location>
</feature>
<dbReference type="PRINTS" id="PR00344">
    <property type="entry name" value="BCTRLSENSOR"/>
</dbReference>
<dbReference type="EMBL" id="JBHLZU010000006">
    <property type="protein sequence ID" value="MFB9903793.1"/>
    <property type="molecule type" value="Genomic_DNA"/>
</dbReference>
<feature type="transmembrane region" description="Helical" evidence="19">
    <location>
        <begin position="218"/>
        <end position="240"/>
    </location>
</feature>
<feature type="domain" description="Histidine kinase" evidence="20">
    <location>
        <begin position="583"/>
        <end position="666"/>
    </location>
</feature>
<dbReference type="Gene3D" id="1.20.5.1930">
    <property type="match status" value="1"/>
</dbReference>
<protein>
    <recommendedName>
        <fullName evidence="5">Oxygen sensor histidine kinase NreB</fullName>
        <ecNumber evidence="4">2.7.13.3</ecNumber>
    </recommendedName>
    <alternativeName>
        <fullName evidence="18">Nitrogen regulation protein B</fullName>
    </alternativeName>
</protein>
<keyword evidence="19" id="KW-0812">Transmembrane</keyword>
<evidence type="ECO:0000256" key="4">
    <source>
        <dbReference type="ARBA" id="ARBA00012438"/>
    </source>
</evidence>
<keyword evidence="13" id="KW-0067">ATP-binding</keyword>
<dbReference type="SUPFAM" id="SSF55874">
    <property type="entry name" value="ATPase domain of HSP90 chaperone/DNA topoisomerase II/histidine kinase"/>
    <property type="match status" value="1"/>
</dbReference>
<evidence type="ECO:0000256" key="5">
    <source>
        <dbReference type="ARBA" id="ARBA00017322"/>
    </source>
</evidence>
<comment type="cofactor">
    <cofactor evidence="2">
        <name>[4Fe-4S] cluster</name>
        <dbReference type="ChEBI" id="CHEBI:49883"/>
    </cofactor>
</comment>
<evidence type="ECO:0000256" key="2">
    <source>
        <dbReference type="ARBA" id="ARBA00001966"/>
    </source>
</evidence>
<evidence type="ECO:0000256" key="7">
    <source>
        <dbReference type="ARBA" id="ARBA00022490"/>
    </source>
</evidence>
<evidence type="ECO:0000256" key="15">
    <source>
        <dbReference type="ARBA" id="ARBA00023012"/>
    </source>
</evidence>
<evidence type="ECO:0000313" key="22">
    <source>
        <dbReference type="Proteomes" id="UP001589693"/>
    </source>
</evidence>
<feature type="transmembrane region" description="Helical" evidence="19">
    <location>
        <begin position="74"/>
        <end position="92"/>
    </location>
</feature>
<proteinExistence type="predicted"/>
<evidence type="ECO:0000313" key="21">
    <source>
        <dbReference type="EMBL" id="MFB9903793.1"/>
    </source>
</evidence>
<keyword evidence="19" id="KW-1133">Transmembrane helix</keyword>
<evidence type="ECO:0000256" key="9">
    <source>
        <dbReference type="ARBA" id="ARBA00022679"/>
    </source>
</evidence>
<accession>A0ABV5ZUB9</accession>
<evidence type="ECO:0000259" key="20">
    <source>
        <dbReference type="PROSITE" id="PS50109"/>
    </source>
</evidence>
<dbReference type="InterPro" id="IPR005467">
    <property type="entry name" value="His_kinase_dom"/>
</dbReference>
<feature type="transmembrane region" description="Helical" evidence="19">
    <location>
        <begin position="142"/>
        <end position="164"/>
    </location>
</feature>
<dbReference type="InterPro" id="IPR050482">
    <property type="entry name" value="Sensor_HK_TwoCompSys"/>
</dbReference>
<dbReference type="InterPro" id="IPR003594">
    <property type="entry name" value="HATPase_dom"/>
</dbReference>
<keyword evidence="10" id="KW-0479">Metal-binding</keyword>
<evidence type="ECO:0000256" key="10">
    <source>
        <dbReference type="ARBA" id="ARBA00022723"/>
    </source>
</evidence>
<evidence type="ECO:0000256" key="8">
    <source>
        <dbReference type="ARBA" id="ARBA00022553"/>
    </source>
</evidence>
<dbReference type="SMART" id="SM00387">
    <property type="entry name" value="HATPase_c"/>
    <property type="match status" value="1"/>
</dbReference>
<keyword evidence="8" id="KW-0597">Phosphoprotein</keyword>
<dbReference type="PANTHER" id="PTHR24421">
    <property type="entry name" value="NITRATE/NITRITE SENSOR PROTEIN NARX-RELATED"/>
    <property type="match status" value="1"/>
</dbReference>
<evidence type="ECO:0000256" key="14">
    <source>
        <dbReference type="ARBA" id="ARBA00023004"/>
    </source>
</evidence>
<evidence type="ECO:0000256" key="17">
    <source>
        <dbReference type="ARBA" id="ARBA00024827"/>
    </source>
</evidence>
<comment type="catalytic activity">
    <reaction evidence="1">
        <text>ATP + protein L-histidine = ADP + protein N-phospho-L-histidine.</text>
        <dbReference type="EC" id="2.7.13.3"/>
    </reaction>
</comment>
<evidence type="ECO:0000256" key="3">
    <source>
        <dbReference type="ARBA" id="ARBA00004496"/>
    </source>
</evidence>